<proteinExistence type="predicted"/>
<evidence type="ECO:0000313" key="2">
    <source>
        <dbReference type="EMBL" id="PLX61534.1"/>
    </source>
</evidence>
<dbReference type="EMBL" id="PKUN01000014">
    <property type="protein sequence ID" value="PLX61534.1"/>
    <property type="molecule type" value="Genomic_DNA"/>
</dbReference>
<keyword evidence="1" id="KW-0812">Transmembrane</keyword>
<evidence type="ECO:0000256" key="1">
    <source>
        <dbReference type="SAM" id="Phobius"/>
    </source>
</evidence>
<keyword evidence="1" id="KW-1133">Transmembrane helix</keyword>
<evidence type="ECO:0000313" key="3">
    <source>
        <dbReference type="Proteomes" id="UP000235015"/>
    </source>
</evidence>
<dbReference type="AlphaFoldDB" id="A0A2N6CWA5"/>
<comment type="caution">
    <text evidence="2">The sequence shown here is derived from an EMBL/GenBank/DDBJ whole genome shotgun (WGS) entry which is preliminary data.</text>
</comment>
<feature type="transmembrane region" description="Helical" evidence="1">
    <location>
        <begin position="6"/>
        <end position="38"/>
    </location>
</feature>
<dbReference type="STRING" id="1111735.GCA_000428045_00420"/>
<keyword evidence="1" id="KW-0472">Membrane</keyword>
<dbReference type="Proteomes" id="UP000235015">
    <property type="component" value="Unassembled WGS sequence"/>
</dbReference>
<gene>
    <name evidence="2" type="ORF">C0630_10205</name>
</gene>
<reference evidence="2 3" key="1">
    <citation type="submission" date="2017-11" db="EMBL/GenBank/DDBJ databases">
        <title>Genome-resolved metagenomics identifies genetic mobility, metabolic interactions, and unexpected diversity in perchlorate-reducing communities.</title>
        <authorList>
            <person name="Barnum T.P."/>
            <person name="Figueroa I.A."/>
            <person name="Carlstrom C.I."/>
            <person name="Lucas L.N."/>
            <person name="Engelbrektson A.L."/>
            <person name="Coates J.D."/>
        </authorList>
    </citation>
    <scope>NUCLEOTIDE SEQUENCE [LARGE SCALE GENOMIC DNA]</scope>
    <source>
        <strain evidence="2">BM301</strain>
    </source>
</reference>
<organism evidence="2 3">
    <name type="scientific">Sedimenticola selenatireducens</name>
    <dbReference type="NCBI Taxonomy" id="191960"/>
    <lineage>
        <taxon>Bacteria</taxon>
        <taxon>Pseudomonadati</taxon>
        <taxon>Pseudomonadota</taxon>
        <taxon>Gammaproteobacteria</taxon>
        <taxon>Chromatiales</taxon>
        <taxon>Sedimenticolaceae</taxon>
        <taxon>Sedimenticola</taxon>
    </lineage>
</organism>
<sequence length="60" mass="6821">MIIYFWALIGSFIAAITLIAAGFAFWNWWVLFLGLLAVRSYAYLGRIGQDLMDKISPYDG</sequence>
<protein>
    <submittedName>
        <fullName evidence="2">Uncharacterized protein</fullName>
    </submittedName>
</protein>
<name>A0A2N6CWA5_9GAMM</name>
<accession>A0A2N6CWA5</accession>